<name>A0A4U0TKG0_9PEZI</name>
<dbReference type="EMBL" id="NAJP01000293">
    <property type="protein sequence ID" value="TKA22334.1"/>
    <property type="molecule type" value="Genomic_DNA"/>
</dbReference>
<proteinExistence type="predicted"/>
<gene>
    <name evidence="1" type="ORF">B0A54_18088</name>
</gene>
<reference evidence="1 2" key="1">
    <citation type="submission" date="2017-03" db="EMBL/GenBank/DDBJ databases">
        <title>Genomes of endolithic fungi from Antarctica.</title>
        <authorList>
            <person name="Coleine C."/>
            <person name="Masonjones S."/>
            <person name="Stajich J.E."/>
        </authorList>
    </citation>
    <scope>NUCLEOTIDE SEQUENCE [LARGE SCALE GENOMIC DNA]</scope>
    <source>
        <strain evidence="1 2">CCFEE 5311</strain>
    </source>
</reference>
<feature type="non-terminal residue" evidence="1">
    <location>
        <position position="87"/>
    </location>
</feature>
<dbReference type="STRING" id="329885.A0A4U0TKG0"/>
<dbReference type="Proteomes" id="UP000310066">
    <property type="component" value="Unassembled WGS sequence"/>
</dbReference>
<evidence type="ECO:0000313" key="2">
    <source>
        <dbReference type="Proteomes" id="UP000310066"/>
    </source>
</evidence>
<dbReference type="AlphaFoldDB" id="A0A4U0TKG0"/>
<protein>
    <submittedName>
        <fullName evidence="1">Uncharacterized protein</fullName>
    </submittedName>
</protein>
<organism evidence="1 2">
    <name type="scientific">Friedmanniomyces endolithicus</name>
    <dbReference type="NCBI Taxonomy" id="329885"/>
    <lineage>
        <taxon>Eukaryota</taxon>
        <taxon>Fungi</taxon>
        <taxon>Dikarya</taxon>
        <taxon>Ascomycota</taxon>
        <taxon>Pezizomycotina</taxon>
        <taxon>Dothideomycetes</taxon>
        <taxon>Dothideomycetidae</taxon>
        <taxon>Mycosphaerellales</taxon>
        <taxon>Teratosphaeriaceae</taxon>
        <taxon>Friedmanniomyces</taxon>
    </lineage>
</organism>
<dbReference type="Gene3D" id="3.40.50.1820">
    <property type="entry name" value="alpha/beta hydrolase"/>
    <property type="match status" value="1"/>
</dbReference>
<accession>A0A4U0TKG0</accession>
<evidence type="ECO:0000313" key="1">
    <source>
        <dbReference type="EMBL" id="TKA22334.1"/>
    </source>
</evidence>
<dbReference type="InterPro" id="IPR029058">
    <property type="entry name" value="AB_hydrolase_fold"/>
</dbReference>
<dbReference type="OrthoDB" id="249703at2759"/>
<comment type="caution">
    <text evidence="1">The sequence shown here is derived from an EMBL/GenBank/DDBJ whole genome shotgun (WGS) entry which is preliminary data.</text>
</comment>
<sequence>MGGEEKRPTLTVGDGYDGCQEEIVDALGFAALERGWNVITYEGPGQPTGCRNQNLDFRTEWEKDVTPVVDDSSLDVPHDEIDSQMIE</sequence>